<dbReference type="PANTHER" id="PTHR30461">
    <property type="entry name" value="DNA-INVERTASE FROM LAMBDOID PROPHAGE"/>
    <property type="match status" value="1"/>
</dbReference>
<evidence type="ECO:0000313" key="6">
    <source>
        <dbReference type="EMBL" id="MFD0964274.1"/>
    </source>
</evidence>
<dbReference type="EMBL" id="JBHTJM010000009">
    <property type="protein sequence ID" value="MFD0964274.1"/>
    <property type="molecule type" value="Genomic_DNA"/>
</dbReference>
<dbReference type="PANTHER" id="PTHR30461:SF2">
    <property type="entry name" value="SERINE RECOMBINASE PINE-RELATED"/>
    <property type="match status" value="1"/>
</dbReference>
<dbReference type="PROSITE" id="PS51736">
    <property type="entry name" value="RECOMBINASES_3"/>
    <property type="match status" value="1"/>
</dbReference>
<dbReference type="Gene3D" id="3.40.50.1390">
    <property type="entry name" value="Resolvase, N-terminal catalytic domain"/>
    <property type="match status" value="1"/>
</dbReference>
<dbReference type="Pfam" id="PF00239">
    <property type="entry name" value="Resolvase"/>
    <property type="match status" value="1"/>
</dbReference>
<evidence type="ECO:0000259" key="5">
    <source>
        <dbReference type="PROSITE" id="PS51737"/>
    </source>
</evidence>
<protein>
    <submittedName>
        <fullName evidence="6">Recombinase family protein</fullName>
    </submittedName>
</protein>
<accession>A0ABW3I314</accession>
<name>A0ABW3I314_9FLAO</name>
<dbReference type="InterPro" id="IPR050639">
    <property type="entry name" value="SSR_resolvase"/>
</dbReference>
<dbReference type="Gene3D" id="3.90.1750.20">
    <property type="entry name" value="Putative Large Serine Recombinase, Chain B, Domain 2"/>
    <property type="match status" value="1"/>
</dbReference>
<reference evidence="7" key="1">
    <citation type="journal article" date="2019" name="Int. J. Syst. Evol. Microbiol.">
        <title>The Global Catalogue of Microorganisms (GCM) 10K type strain sequencing project: providing services to taxonomists for standard genome sequencing and annotation.</title>
        <authorList>
            <consortium name="The Broad Institute Genomics Platform"/>
            <consortium name="The Broad Institute Genome Sequencing Center for Infectious Disease"/>
            <person name="Wu L."/>
            <person name="Ma J."/>
        </authorList>
    </citation>
    <scope>NUCLEOTIDE SEQUENCE [LARGE SCALE GENOMIC DNA]</scope>
    <source>
        <strain evidence="7">CCUG 62114</strain>
    </source>
</reference>
<sequence>MNLDSFKKYIKTDNKLENSKTNNDIWCYTRVSSKEQFNNNSLDNQKEDIIEFAKKNGYNITHTMGGTYESASGDFTRKEFTKLIEKIKSAKNKPFGIAIRFIARFSRTGGNAVGIASNLIENLGVHLIETSSGLTTVNEADRLIIYEKLIDSKRENLVKLERTIPGMITFIKKGNWLGKAPLGYQIHGSRVTNEKYLKAKQEIVITNEGELLKKAWLLKLEGEPDFKIRKYLESLGLNITKQKMSAMWRNPFYCGVSTHKFLEGTPIKGNWEPIVSRKNFEKINNANNGKRDGYKVSKYHEGRPLQSHLYCGSCGSKLSGYKAKKIYDYYKCLNKKCKSKDLKAMSGVKGKPGVNNLFIDFLKRYELSDKFINAFKKQTEYTINSLEEINKSDDKLLTKRKKEIKTRIDSLTDKFLDDLITNDIYQNKKVQLEGQLDEINIQIEKASKKISNLNKKIEKCTETVKNISKYYSSGSLSTKHKVQKLVFPEGLVIDSKKWQYRTKKVNLVFASIPVITRDNSSKTKNSSSDLDDESCLVAGAGLSEIPILL</sequence>
<dbReference type="InterPro" id="IPR011109">
    <property type="entry name" value="DNA_bind_recombinase_dom"/>
</dbReference>
<dbReference type="Gene3D" id="1.20.5.340">
    <property type="match status" value="1"/>
</dbReference>
<dbReference type="PROSITE" id="PS51737">
    <property type="entry name" value="RECOMBINASE_DNA_BIND"/>
    <property type="match status" value="1"/>
</dbReference>
<dbReference type="Pfam" id="PF07508">
    <property type="entry name" value="Recombinase"/>
    <property type="match status" value="1"/>
</dbReference>
<dbReference type="RefSeq" id="WP_377715823.1">
    <property type="nucleotide sequence ID" value="NZ_JBHTJM010000009.1"/>
</dbReference>
<keyword evidence="2" id="KW-0233">DNA recombination</keyword>
<comment type="caution">
    <text evidence="6">The sequence shown here is derived from an EMBL/GenBank/DDBJ whole genome shotgun (WGS) entry which is preliminary data.</text>
</comment>
<keyword evidence="1" id="KW-0238">DNA-binding</keyword>
<keyword evidence="7" id="KW-1185">Reference proteome</keyword>
<dbReference type="SMART" id="SM00857">
    <property type="entry name" value="Resolvase"/>
    <property type="match status" value="1"/>
</dbReference>
<proteinExistence type="predicted"/>
<feature type="coiled-coil region" evidence="3">
    <location>
        <begin position="422"/>
        <end position="463"/>
    </location>
</feature>
<dbReference type="CDD" id="cd00338">
    <property type="entry name" value="Ser_Recombinase"/>
    <property type="match status" value="1"/>
</dbReference>
<evidence type="ECO:0000313" key="7">
    <source>
        <dbReference type="Proteomes" id="UP001596997"/>
    </source>
</evidence>
<feature type="domain" description="Recombinase" evidence="5">
    <location>
        <begin position="181"/>
        <end position="293"/>
    </location>
</feature>
<dbReference type="InterPro" id="IPR038109">
    <property type="entry name" value="DNA_bind_recomb_sf"/>
</dbReference>
<feature type="domain" description="Resolvase/invertase-type recombinase catalytic" evidence="4">
    <location>
        <begin position="24"/>
        <end position="174"/>
    </location>
</feature>
<keyword evidence="3" id="KW-0175">Coiled coil</keyword>
<dbReference type="InterPro" id="IPR036162">
    <property type="entry name" value="Resolvase-like_N_sf"/>
</dbReference>
<dbReference type="Proteomes" id="UP001596997">
    <property type="component" value="Unassembled WGS sequence"/>
</dbReference>
<evidence type="ECO:0000256" key="3">
    <source>
        <dbReference type="SAM" id="Coils"/>
    </source>
</evidence>
<evidence type="ECO:0000259" key="4">
    <source>
        <dbReference type="PROSITE" id="PS51736"/>
    </source>
</evidence>
<evidence type="ECO:0000256" key="2">
    <source>
        <dbReference type="ARBA" id="ARBA00023172"/>
    </source>
</evidence>
<gene>
    <name evidence="6" type="ORF">ACFQ1O_09675</name>
</gene>
<dbReference type="SUPFAM" id="SSF53041">
    <property type="entry name" value="Resolvase-like"/>
    <property type="match status" value="1"/>
</dbReference>
<dbReference type="InterPro" id="IPR006119">
    <property type="entry name" value="Resolv_N"/>
</dbReference>
<evidence type="ECO:0000256" key="1">
    <source>
        <dbReference type="ARBA" id="ARBA00023125"/>
    </source>
</evidence>
<organism evidence="6 7">
    <name type="scientific">Pseudofulvibacter geojedonensis</name>
    <dbReference type="NCBI Taxonomy" id="1123758"/>
    <lineage>
        <taxon>Bacteria</taxon>
        <taxon>Pseudomonadati</taxon>
        <taxon>Bacteroidota</taxon>
        <taxon>Flavobacteriia</taxon>
        <taxon>Flavobacteriales</taxon>
        <taxon>Flavobacteriaceae</taxon>
        <taxon>Pseudofulvibacter</taxon>
    </lineage>
</organism>